<keyword evidence="1" id="KW-0812">Transmembrane</keyword>
<evidence type="ECO:0000313" key="3">
    <source>
        <dbReference type="Proteomes" id="UP001501442"/>
    </source>
</evidence>
<proteinExistence type="predicted"/>
<dbReference type="EMBL" id="BAABHK010000018">
    <property type="protein sequence ID" value="GAA4636798.1"/>
    <property type="molecule type" value="Genomic_DNA"/>
</dbReference>
<feature type="transmembrane region" description="Helical" evidence="1">
    <location>
        <begin position="47"/>
        <end position="69"/>
    </location>
</feature>
<accession>A0ABP8UPL9</accession>
<organism evidence="2 3">
    <name type="scientific">Actinoallomurus vinaceus</name>
    <dbReference type="NCBI Taxonomy" id="1080074"/>
    <lineage>
        <taxon>Bacteria</taxon>
        <taxon>Bacillati</taxon>
        <taxon>Actinomycetota</taxon>
        <taxon>Actinomycetes</taxon>
        <taxon>Streptosporangiales</taxon>
        <taxon>Thermomonosporaceae</taxon>
        <taxon>Actinoallomurus</taxon>
    </lineage>
</organism>
<sequence>MTPDRNAFIDAAGRSGLPLGQARGRSIRYVTRYDSSRRGLVYGPGEIRLRALVAGVFLIPLIVIIYAVLIRPLQPHRSISPLTTAGGSLEDLCSRKRYHPESAHFTGPPPHPIALYAQEDQRMLGMNEVRLGVFGKDVAPGGSGPNALRVQLVACAERHDEVATSADCDYNRGIMRLYTATYKIKIFEARTRHQVGSARIVPASPICPNSAFVSGDYSRAKVYATPSADEYRASLSRFVFGRSN</sequence>
<evidence type="ECO:0000313" key="2">
    <source>
        <dbReference type="EMBL" id="GAA4636798.1"/>
    </source>
</evidence>
<evidence type="ECO:0000256" key="1">
    <source>
        <dbReference type="SAM" id="Phobius"/>
    </source>
</evidence>
<gene>
    <name evidence="2" type="ORF">GCM10023196_087970</name>
</gene>
<keyword evidence="3" id="KW-1185">Reference proteome</keyword>
<name>A0ABP8UPL9_9ACTN</name>
<reference evidence="3" key="1">
    <citation type="journal article" date="2019" name="Int. J. Syst. Evol. Microbiol.">
        <title>The Global Catalogue of Microorganisms (GCM) 10K type strain sequencing project: providing services to taxonomists for standard genome sequencing and annotation.</title>
        <authorList>
            <consortium name="The Broad Institute Genomics Platform"/>
            <consortium name="The Broad Institute Genome Sequencing Center for Infectious Disease"/>
            <person name="Wu L."/>
            <person name="Ma J."/>
        </authorList>
    </citation>
    <scope>NUCLEOTIDE SEQUENCE [LARGE SCALE GENOMIC DNA]</scope>
    <source>
        <strain evidence="3">JCM 17939</strain>
    </source>
</reference>
<protein>
    <submittedName>
        <fullName evidence="2">Uncharacterized protein</fullName>
    </submittedName>
</protein>
<dbReference type="RefSeq" id="WP_345439763.1">
    <property type="nucleotide sequence ID" value="NZ_BAABHK010000018.1"/>
</dbReference>
<keyword evidence="1" id="KW-1133">Transmembrane helix</keyword>
<dbReference type="Proteomes" id="UP001501442">
    <property type="component" value="Unassembled WGS sequence"/>
</dbReference>
<comment type="caution">
    <text evidence="2">The sequence shown here is derived from an EMBL/GenBank/DDBJ whole genome shotgun (WGS) entry which is preliminary data.</text>
</comment>
<keyword evidence="1" id="KW-0472">Membrane</keyword>